<feature type="transmembrane region" description="Helical" evidence="7">
    <location>
        <begin position="171"/>
        <end position="188"/>
    </location>
</feature>
<dbReference type="PANTHER" id="PTHR30487">
    <property type="entry name" value="TYPE 4 PREPILIN-LIKE PROTEINS LEADER PEPTIDE-PROCESSING ENZYME"/>
    <property type="match status" value="1"/>
</dbReference>
<evidence type="ECO:0000259" key="8">
    <source>
        <dbReference type="Pfam" id="PF01478"/>
    </source>
</evidence>
<evidence type="ECO:0000256" key="5">
    <source>
        <dbReference type="ARBA" id="ARBA00022989"/>
    </source>
</evidence>
<dbReference type="GO" id="GO:0004190">
    <property type="term" value="F:aspartic-type endopeptidase activity"/>
    <property type="evidence" value="ECO:0007669"/>
    <property type="project" value="InterPro"/>
</dbReference>
<feature type="transmembrane region" description="Helical" evidence="7">
    <location>
        <begin position="246"/>
        <end position="265"/>
    </location>
</feature>
<feature type="transmembrane region" description="Helical" evidence="7">
    <location>
        <begin position="134"/>
        <end position="151"/>
    </location>
</feature>
<dbReference type="Pfam" id="PF06750">
    <property type="entry name" value="A24_N_bact"/>
    <property type="match status" value="1"/>
</dbReference>
<evidence type="ECO:0000259" key="9">
    <source>
        <dbReference type="Pfam" id="PF06750"/>
    </source>
</evidence>
<comment type="subcellular location">
    <subcellularLocation>
        <location evidence="1">Cell membrane</location>
        <topology evidence="1">Multi-pass membrane protein</topology>
    </subcellularLocation>
</comment>
<evidence type="ECO:0000313" key="11">
    <source>
        <dbReference type="Proteomes" id="UP000034646"/>
    </source>
</evidence>
<reference evidence="10 11" key="1">
    <citation type="journal article" date="2015" name="Nature">
        <title>rRNA introns, odd ribosomes, and small enigmatic genomes across a large radiation of phyla.</title>
        <authorList>
            <person name="Brown C.T."/>
            <person name="Hug L.A."/>
            <person name="Thomas B.C."/>
            <person name="Sharon I."/>
            <person name="Castelle C.J."/>
            <person name="Singh A."/>
            <person name="Wilkins M.J."/>
            <person name="Williams K.H."/>
            <person name="Banfield J.F."/>
        </authorList>
    </citation>
    <scope>NUCLEOTIDE SEQUENCE [LARGE SCALE GENOMIC DNA]</scope>
</reference>
<evidence type="ECO:0000256" key="7">
    <source>
        <dbReference type="SAM" id="Phobius"/>
    </source>
</evidence>
<feature type="transmembrane region" description="Helical" evidence="7">
    <location>
        <begin position="73"/>
        <end position="91"/>
    </location>
</feature>
<dbReference type="GO" id="GO:0006465">
    <property type="term" value="P:signal peptide processing"/>
    <property type="evidence" value="ECO:0007669"/>
    <property type="project" value="TreeGrafter"/>
</dbReference>
<protein>
    <submittedName>
        <fullName evidence="10">Aspartate peptidase</fullName>
    </submittedName>
</protein>
<keyword evidence="3" id="KW-1003">Cell membrane</keyword>
<dbReference type="GO" id="GO:0005886">
    <property type="term" value="C:plasma membrane"/>
    <property type="evidence" value="ECO:0007669"/>
    <property type="project" value="UniProtKB-SubCell"/>
</dbReference>
<proteinExistence type="inferred from homology"/>
<dbReference type="Gene3D" id="1.20.120.1220">
    <property type="match status" value="1"/>
</dbReference>
<feature type="domain" description="Prepilin type IV endopeptidase peptidase" evidence="8">
    <location>
        <begin position="113"/>
        <end position="227"/>
    </location>
</feature>
<evidence type="ECO:0000313" key="10">
    <source>
        <dbReference type="EMBL" id="KKT01208.1"/>
    </source>
</evidence>
<dbReference type="InterPro" id="IPR010627">
    <property type="entry name" value="Prepilin_pept_A24_N"/>
</dbReference>
<evidence type="ECO:0000256" key="1">
    <source>
        <dbReference type="ARBA" id="ARBA00004651"/>
    </source>
</evidence>
<keyword evidence="4 7" id="KW-0812">Transmembrane</keyword>
<organism evidence="10 11">
    <name type="scientific">Candidatus Nomurabacteria bacterium GW2011_GWA2_43_15</name>
    <dbReference type="NCBI Taxonomy" id="1618738"/>
    <lineage>
        <taxon>Bacteria</taxon>
        <taxon>Candidatus Nomuraibacteriota</taxon>
    </lineage>
</organism>
<sequence length="267" mass="29536">MIFILTTIFFILGLIIGSFLNVVIFRFNTERSFGGRSGCMTCQNTLSWYELVPVFSFLALLGRCKNCKSKISWQYPLVELATGLIFAGLFLKFQDFFFLNTLAFSLTYAYYAAVFSLLLVIAVYDIRHKIIPDALALILGVLAFFGLFFFGENGLPAQAGFYPHLPSILEFLSGLLIAVPFALLWLVSRGKWMGLGDAKLAIGLGWLLGLSRAVSGVVVAFWIGALGGLFLVIFSKKYGMKSELPFAPYLVLGAILAFLLELHLFGI</sequence>
<feature type="transmembrane region" description="Helical" evidence="7">
    <location>
        <begin position="97"/>
        <end position="122"/>
    </location>
</feature>
<name>A0A0G1DUE4_9BACT</name>
<feature type="domain" description="Prepilin peptidase A24 N-terminal" evidence="9">
    <location>
        <begin position="11"/>
        <end position="93"/>
    </location>
</feature>
<comment type="caution">
    <text evidence="10">The sequence shown here is derived from an EMBL/GenBank/DDBJ whole genome shotgun (WGS) entry which is preliminary data.</text>
</comment>
<dbReference type="AlphaFoldDB" id="A0A0G1DUE4"/>
<evidence type="ECO:0000256" key="4">
    <source>
        <dbReference type="ARBA" id="ARBA00022692"/>
    </source>
</evidence>
<dbReference type="InterPro" id="IPR050882">
    <property type="entry name" value="Prepilin_peptidase/N-MTase"/>
</dbReference>
<dbReference type="PANTHER" id="PTHR30487:SF0">
    <property type="entry name" value="PREPILIN LEADER PEPTIDASE_N-METHYLTRANSFERASE-RELATED"/>
    <property type="match status" value="1"/>
</dbReference>
<keyword evidence="5 7" id="KW-1133">Transmembrane helix</keyword>
<accession>A0A0G1DUE4</accession>
<evidence type="ECO:0000256" key="6">
    <source>
        <dbReference type="ARBA" id="ARBA00023136"/>
    </source>
</evidence>
<evidence type="ECO:0000256" key="2">
    <source>
        <dbReference type="ARBA" id="ARBA00005801"/>
    </source>
</evidence>
<gene>
    <name evidence="10" type="ORF">UV76_C0002G0121</name>
</gene>
<keyword evidence="6 7" id="KW-0472">Membrane</keyword>
<feature type="transmembrane region" description="Helical" evidence="7">
    <location>
        <begin position="45"/>
        <end position="61"/>
    </location>
</feature>
<feature type="transmembrane region" description="Helical" evidence="7">
    <location>
        <begin position="209"/>
        <end position="234"/>
    </location>
</feature>
<feature type="transmembrane region" description="Helical" evidence="7">
    <location>
        <begin position="7"/>
        <end position="25"/>
    </location>
</feature>
<dbReference type="Proteomes" id="UP000034646">
    <property type="component" value="Unassembled WGS sequence"/>
</dbReference>
<dbReference type="PATRIC" id="fig|1618738.3.peg.188"/>
<evidence type="ECO:0000256" key="3">
    <source>
        <dbReference type="ARBA" id="ARBA00022475"/>
    </source>
</evidence>
<dbReference type="Pfam" id="PF01478">
    <property type="entry name" value="Peptidase_A24"/>
    <property type="match status" value="1"/>
</dbReference>
<dbReference type="InterPro" id="IPR000045">
    <property type="entry name" value="Prepilin_IV_endopep_pep"/>
</dbReference>
<dbReference type="STRING" id="1618738.UV76_C0002G0121"/>
<dbReference type="EMBL" id="LCFS01000002">
    <property type="protein sequence ID" value="KKT01208.1"/>
    <property type="molecule type" value="Genomic_DNA"/>
</dbReference>
<comment type="similarity">
    <text evidence="2">Belongs to the peptidase A24 family.</text>
</comment>